<keyword evidence="2" id="KW-1185">Reference proteome</keyword>
<gene>
    <name evidence="1" type="ORF">TanjilG_23811</name>
</gene>
<organism evidence="1 2">
    <name type="scientific">Lupinus angustifolius</name>
    <name type="common">Narrow-leaved blue lupine</name>
    <dbReference type="NCBI Taxonomy" id="3871"/>
    <lineage>
        <taxon>Eukaryota</taxon>
        <taxon>Viridiplantae</taxon>
        <taxon>Streptophyta</taxon>
        <taxon>Embryophyta</taxon>
        <taxon>Tracheophyta</taxon>
        <taxon>Spermatophyta</taxon>
        <taxon>Magnoliopsida</taxon>
        <taxon>eudicotyledons</taxon>
        <taxon>Gunneridae</taxon>
        <taxon>Pentapetalae</taxon>
        <taxon>rosids</taxon>
        <taxon>fabids</taxon>
        <taxon>Fabales</taxon>
        <taxon>Fabaceae</taxon>
        <taxon>Papilionoideae</taxon>
        <taxon>50 kb inversion clade</taxon>
        <taxon>genistoids sensu lato</taxon>
        <taxon>core genistoids</taxon>
        <taxon>Genisteae</taxon>
        <taxon>Lupinus</taxon>
    </lineage>
</organism>
<sequence length="365" mass="42736">MHRVKSVIACAVSDRGSLKSEQIWKVKHDILEPSVLGIQPEPPSWPERDEILRLRFERKVNTVELPLSIRMIKKKLQCHKGFKEETSEFITCYCSMMKTFSSTLFIIHQLQSYALQMRESLCYDGPKGDVAEMQRQLDASFLWLFQEVFSKTPSLMIYVMVLVANFSLFSSSNKTFIAVRNNKQLGLLEECRKELTKEENMLWNVMLQEASTWQKELGTEVLDHETMLQFVAPMSVQLEGDHQYEEYVKTRLYYRKHLNKEPYNSLLLSNFAQFLYLVIHDLDEAEEYFKRAVMVEPPDAEAFSRYADFLWLVKNDLWAAEQRYEEALEADPGNNHYASKYANFLWSTGGKDTYFPLESSDNLKL</sequence>
<dbReference type="PANTHER" id="PTHR26312">
    <property type="entry name" value="TETRATRICOPEPTIDE REPEAT PROTEIN 5"/>
    <property type="match status" value="1"/>
</dbReference>
<evidence type="ECO:0000313" key="1">
    <source>
        <dbReference type="EMBL" id="OIV95580.1"/>
    </source>
</evidence>
<dbReference type="AlphaFoldDB" id="A0A4P1QVB7"/>
<dbReference type="Gramene" id="OIV95580">
    <property type="protein sequence ID" value="OIV95580"/>
    <property type="gene ID" value="TanjilG_23811"/>
</dbReference>
<dbReference type="Proteomes" id="UP000188354">
    <property type="component" value="Chromosome LG16"/>
</dbReference>
<dbReference type="InterPro" id="IPR011990">
    <property type="entry name" value="TPR-like_helical_dom_sf"/>
</dbReference>
<dbReference type="Gene3D" id="1.25.40.10">
    <property type="entry name" value="Tetratricopeptide repeat domain"/>
    <property type="match status" value="1"/>
</dbReference>
<reference evidence="1 2" key="1">
    <citation type="journal article" date="2017" name="Plant Biotechnol. J.">
        <title>A comprehensive draft genome sequence for lupin (Lupinus angustifolius), an emerging health food: insights into plant-microbe interactions and legume evolution.</title>
        <authorList>
            <person name="Hane J.K."/>
            <person name="Ming Y."/>
            <person name="Kamphuis L.G."/>
            <person name="Nelson M.N."/>
            <person name="Garg G."/>
            <person name="Atkins C.A."/>
            <person name="Bayer P.E."/>
            <person name="Bravo A."/>
            <person name="Bringans S."/>
            <person name="Cannon S."/>
            <person name="Edwards D."/>
            <person name="Foley R."/>
            <person name="Gao L.L."/>
            <person name="Harrison M.J."/>
            <person name="Huang W."/>
            <person name="Hurgobin B."/>
            <person name="Li S."/>
            <person name="Liu C.W."/>
            <person name="McGrath A."/>
            <person name="Morahan G."/>
            <person name="Murray J."/>
            <person name="Weller J."/>
            <person name="Jian J."/>
            <person name="Singh K.B."/>
        </authorList>
    </citation>
    <scope>NUCLEOTIDE SEQUENCE [LARGE SCALE GENOMIC DNA]</scope>
    <source>
        <strain evidence="2">cv. Tanjil</strain>
        <tissue evidence="1">Whole plant</tissue>
    </source>
</reference>
<evidence type="ECO:0000313" key="2">
    <source>
        <dbReference type="Proteomes" id="UP000188354"/>
    </source>
</evidence>
<dbReference type="PANTHER" id="PTHR26312:SF176">
    <property type="entry name" value="TETRATRICOPEPTIDE-LIKE HELICAL DOMAIN-CONTAINING PROTEIN-RELATED"/>
    <property type="match status" value="1"/>
</dbReference>
<accession>A0A4P1QVB7</accession>
<dbReference type="EMBL" id="CM007376">
    <property type="protein sequence ID" value="OIV95580.1"/>
    <property type="molecule type" value="Genomic_DNA"/>
</dbReference>
<name>A0A4P1QVB7_LUPAN</name>
<proteinExistence type="predicted"/>
<dbReference type="SUPFAM" id="SSF48452">
    <property type="entry name" value="TPR-like"/>
    <property type="match status" value="1"/>
</dbReference>
<protein>
    <submittedName>
        <fullName evidence="1">Uncharacterized protein</fullName>
    </submittedName>
</protein>